<proteinExistence type="inferred from homology"/>
<dbReference type="SUPFAM" id="SSF52540">
    <property type="entry name" value="P-loop containing nucleoside triphosphate hydrolases"/>
    <property type="match status" value="1"/>
</dbReference>
<evidence type="ECO:0000313" key="7">
    <source>
        <dbReference type="Proteomes" id="UP000242175"/>
    </source>
</evidence>
<dbReference type="InterPro" id="IPR017871">
    <property type="entry name" value="ABC_transporter-like_CS"/>
</dbReference>
<dbReference type="InterPro" id="IPR017911">
    <property type="entry name" value="MacB-like_ATP-bd"/>
</dbReference>
<sequence length="229" mass="26331">MTVKDKQCLIKTHDISKNIFNYSEEIKLFKNINFEIYDGDTISIEGSSGAGKTTLLKIISGIEKPTDGDVFIFGQNISTINEKKLSTIRRKFFSFIFQDFLLIPTLNAIENLYVPLFINNINNYKKQAFKALEQVGLSHRSHHYPKQLSGGEQQRLSIARSFMNQPKIIFADEPTGNLDKKNSENITRLLFDMCETYNTSLVIVTHDKSLSSLCKRQFLLDQFTLKLRF</sequence>
<dbReference type="Gene3D" id="3.40.50.300">
    <property type="entry name" value="P-loop containing nucleotide triphosphate hydrolases"/>
    <property type="match status" value="1"/>
</dbReference>
<dbReference type="AlphaFoldDB" id="A0A220VF88"/>
<protein>
    <submittedName>
        <fullName evidence="6">ABC transporter ATP-binding protein</fullName>
    </submittedName>
</protein>
<dbReference type="Proteomes" id="UP000242175">
    <property type="component" value="Chromosome small"/>
</dbReference>
<organism evidence="6 7">
    <name type="scientific">Paraphotobacterium marinum</name>
    <dbReference type="NCBI Taxonomy" id="1755811"/>
    <lineage>
        <taxon>Bacteria</taxon>
        <taxon>Pseudomonadati</taxon>
        <taxon>Pseudomonadota</taxon>
        <taxon>Gammaproteobacteria</taxon>
        <taxon>Vibrionales</taxon>
        <taxon>Vibrionaceae</taxon>
        <taxon>Paraphotobacterium</taxon>
    </lineage>
</organism>
<dbReference type="PANTHER" id="PTHR42798:SF7">
    <property type="entry name" value="ALPHA-D-RIBOSE 1-METHYLPHOSPHONATE 5-TRIPHOSPHATE SYNTHASE SUBUNIT PHNL"/>
    <property type="match status" value="1"/>
</dbReference>
<feature type="domain" description="ABC transporter" evidence="5">
    <location>
        <begin position="10"/>
        <end position="229"/>
    </location>
</feature>
<evidence type="ECO:0000256" key="3">
    <source>
        <dbReference type="ARBA" id="ARBA00022741"/>
    </source>
</evidence>
<dbReference type="InterPro" id="IPR003593">
    <property type="entry name" value="AAA+_ATPase"/>
</dbReference>
<dbReference type="InterPro" id="IPR027417">
    <property type="entry name" value="P-loop_NTPase"/>
</dbReference>
<name>A0A220VF88_9GAMM</name>
<keyword evidence="7" id="KW-1185">Reference proteome</keyword>
<keyword evidence="2" id="KW-0813">Transport</keyword>
<dbReference type="PROSITE" id="PS00211">
    <property type="entry name" value="ABC_TRANSPORTER_1"/>
    <property type="match status" value="1"/>
</dbReference>
<dbReference type="GO" id="GO:0005524">
    <property type="term" value="F:ATP binding"/>
    <property type="evidence" value="ECO:0007669"/>
    <property type="project" value="UniProtKB-KW"/>
</dbReference>
<dbReference type="RefSeq" id="WP_089073933.1">
    <property type="nucleotide sequence ID" value="NZ_CBCSAM010000006.1"/>
</dbReference>
<dbReference type="OrthoDB" id="9801477at2"/>
<dbReference type="PANTHER" id="PTHR42798">
    <property type="entry name" value="LIPOPROTEIN-RELEASING SYSTEM ATP-BINDING PROTEIN LOLD"/>
    <property type="match status" value="1"/>
</dbReference>
<evidence type="ECO:0000313" key="6">
    <source>
        <dbReference type="EMBL" id="ASK79025.1"/>
    </source>
</evidence>
<evidence type="ECO:0000256" key="2">
    <source>
        <dbReference type="ARBA" id="ARBA00022448"/>
    </source>
</evidence>
<comment type="similarity">
    <text evidence="1">Belongs to the ABC transporter superfamily.</text>
</comment>
<gene>
    <name evidence="6" type="ORF">CF386_08125</name>
</gene>
<evidence type="ECO:0000256" key="1">
    <source>
        <dbReference type="ARBA" id="ARBA00005417"/>
    </source>
</evidence>
<dbReference type="CDD" id="cd03255">
    <property type="entry name" value="ABC_MJ0796_LolCDE_FtsE"/>
    <property type="match status" value="1"/>
</dbReference>
<dbReference type="EMBL" id="CP022356">
    <property type="protein sequence ID" value="ASK79025.1"/>
    <property type="molecule type" value="Genomic_DNA"/>
</dbReference>
<dbReference type="InterPro" id="IPR003439">
    <property type="entry name" value="ABC_transporter-like_ATP-bd"/>
</dbReference>
<evidence type="ECO:0000256" key="4">
    <source>
        <dbReference type="ARBA" id="ARBA00022840"/>
    </source>
</evidence>
<reference evidence="6 7" key="1">
    <citation type="journal article" date="2016" name="Int. J. Syst. Evol. Microbiol.">
        <title>Paraphotobacterium marinum gen. nov., sp. nov., a member of the family Vibrionaceae, isolated from surface seawater.</title>
        <authorList>
            <person name="Huang Z."/>
            <person name="Dong C."/>
            <person name="Shao Z."/>
        </authorList>
    </citation>
    <scope>NUCLEOTIDE SEQUENCE [LARGE SCALE GENOMIC DNA]</scope>
    <source>
        <strain evidence="6 7">NSCS20N07D</strain>
    </source>
</reference>
<evidence type="ECO:0000259" key="5">
    <source>
        <dbReference type="PROSITE" id="PS50893"/>
    </source>
</evidence>
<dbReference type="SMART" id="SM00382">
    <property type="entry name" value="AAA"/>
    <property type="match status" value="1"/>
</dbReference>
<dbReference type="GO" id="GO:0016887">
    <property type="term" value="F:ATP hydrolysis activity"/>
    <property type="evidence" value="ECO:0007669"/>
    <property type="project" value="InterPro"/>
</dbReference>
<accession>A0A220VF88</accession>
<keyword evidence="3" id="KW-0547">Nucleotide-binding</keyword>
<dbReference type="Pfam" id="PF00005">
    <property type="entry name" value="ABC_tran"/>
    <property type="match status" value="1"/>
</dbReference>
<dbReference type="KEGG" id="pmai:CF386_08125"/>
<dbReference type="PROSITE" id="PS50893">
    <property type="entry name" value="ABC_TRANSPORTER_2"/>
    <property type="match status" value="1"/>
</dbReference>
<keyword evidence="4 6" id="KW-0067">ATP-binding</keyword>